<reference evidence="3" key="1">
    <citation type="submission" date="2016-11" db="EMBL/GenBank/DDBJ databases">
        <authorList>
            <person name="Varghese N."/>
            <person name="Submissions S."/>
        </authorList>
    </citation>
    <scope>NUCLEOTIDE SEQUENCE [LARGE SCALE GENOMIC DNA]</scope>
    <source>
        <strain evidence="3">USBA-503</strain>
    </source>
</reference>
<gene>
    <name evidence="2" type="ORF">SAMN05443507_12019</name>
</gene>
<feature type="transmembrane region" description="Helical" evidence="1">
    <location>
        <begin position="20"/>
        <end position="39"/>
    </location>
</feature>
<feature type="transmembrane region" description="Helical" evidence="1">
    <location>
        <begin position="210"/>
        <end position="238"/>
    </location>
</feature>
<name>A0A1M6UKU5_9BACL</name>
<organism evidence="2 3">
    <name type="scientific">Alicyclobacillus tolerans</name>
    <dbReference type="NCBI Taxonomy" id="90970"/>
    <lineage>
        <taxon>Bacteria</taxon>
        <taxon>Bacillati</taxon>
        <taxon>Bacillota</taxon>
        <taxon>Bacilli</taxon>
        <taxon>Bacillales</taxon>
        <taxon>Alicyclobacillaceae</taxon>
        <taxon>Alicyclobacillus</taxon>
    </lineage>
</organism>
<evidence type="ECO:0000313" key="2">
    <source>
        <dbReference type="EMBL" id="SHK69806.1"/>
    </source>
</evidence>
<feature type="transmembrane region" description="Helical" evidence="1">
    <location>
        <begin position="287"/>
        <end position="305"/>
    </location>
</feature>
<dbReference type="AlphaFoldDB" id="A0A1M6UKU5"/>
<dbReference type="PANTHER" id="PTHR37305">
    <property type="entry name" value="INTEGRAL MEMBRANE PROTEIN-RELATED"/>
    <property type="match status" value="1"/>
</dbReference>
<accession>A0A1M6UKU5</accession>
<feature type="transmembrane region" description="Helical" evidence="1">
    <location>
        <begin position="345"/>
        <end position="370"/>
    </location>
</feature>
<feature type="transmembrane region" description="Helical" evidence="1">
    <location>
        <begin position="259"/>
        <end position="281"/>
    </location>
</feature>
<evidence type="ECO:0008006" key="4">
    <source>
        <dbReference type="Google" id="ProtNLM"/>
    </source>
</evidence>
<protein>
    <recommendedName>
        <fullName evidence="4">ABC-2 family transporter protein</fullName>
    </recommendedName>
</protein>
<dbReference type="PANTHER" id="PTHR37305:SF1">
    <property type="entry name" value="MEMBRANE PROTEIN"/>
    <property type="match status" value="1"/>
</dbReference>
<proteinExistence type="predicted"/>
<dbReference type="RefSeq" id="WP_072874705.1">
    <property type="nucleotide sequence ID" value="NZ_FRAF01000020.1"/>
</dbReference>
<keyword evidence="1" id="KW-0812">Transmembrane</keyword>
<sequence>MEHLSITRFELYKLFSRKSIWILLTIMLVGLFLPLQLLIASTNHPPVYQATPPTKQQLQQAKTDLPIVQQKLQNSHVGSLVYWDLWHEYQRDQAIASSYSGTAVATRMYSLQESMAHLKASGQMGFAYRADKLEYDMLKNLPFIGGGMYNGGGAMMIDFFKTYGFIIYAAMILIGLAPIFSEEYASGTDNFLLTAKRGKRQLVSAKVKAALLYSVVIGFIIEVWNLGLNALLFGTQGLNYPIQSIPLYRAPFHLTIQQYILVAIAIFLFGGVSFSCIVLLVSALSRMTLISFVISTGIFVLPALISKVVHQFWSGTLLNFSYTGLLQVSRLYYHFLAYNVLGHPVLYPILVFPIFIVISLIVTRLVYVAYGRHQVV</sequence>
<evidence type="ECO:0000256" key="1">
    <source>
        <dbReference type="SAM" id="Phobius"/>
    </source>
</evidence>
<keyword evidence="3" id="KW-1185">Reference proteome</keyword>
<keyword evidence="1" id="KW-1133">Transmembrane helix</keyword>
<dbReference type="Proteomes" id="UP000184016">
    <property type="component" value="Unassembled WGS sequence"/>
</dbReference>
<keyword evidence="1" id="KW-0472">Membrane</keyword>
<dbReference type="OrthoDB" id="2806942at2"/>
<feature type="transmembrane region" description="Helical" evidence="1">
    <location>
        <begin position="163"/>
        <end position="181"/>
    </location>
</feature>
<dbReference type="STRING" id="1830138.SAMN05443507_12019"/>
<evidence type="ECO:0000313" key="3">
    <source>
        <dbReference type="Proteomes" id="UP000184016"/>
    </source>
</evidence>
<dbReference type="EMBL" id="FRAF01000020">
    <property type="protein sequence ID" value="SHK69806.1"/>
    <property type="molecule type" value="Genomic_DNA"/>
</dbReference>